<feature type="signal peptide" evidence="4">
    <location>
        <begin position="1"/>
        <end position="26"/>
    </location>
</feature>
<dbReference type="InterPro" id="IPR011013">
    <property type="entry name" value="Gal_mutarotase_sf_dom"/>
</dbReference>
<sequence length="1200" mass="128973">MRLRLPVLLALALLLPLITPAQPASAERNVSVEEDISVMTARARDQLISLGDDIHIWNGNVMARASQALDYVASLRPDGSWADVDYADRTNSANGATWKPSIALSRMNAIAQAYRTPNHPGADDPALLDALNRSLVYWERADPGGRNWWDTEVGESMVMGRVSLLTGDRLAPDALDLAFKHNTGIADPIGANGSWRTQNYLFEALSRQDPATISTGLRTMAKALAVNHTGSSTEAVQVDGSFWAHGAQLYSEGYGMILFNSVAIWADLARETSFAFTRAELDAVADYILGGTRWMVRREFGLLYLGYRPARTVQGVSTGAAEFIVPLQAMIRTDALNAAAYQRMLDNIMGTAASNGTEGNKYFWRSEFSGHARPGYSIYTRLNSARTVAGEYRSTLRPEIGNEIEWNSAGATAIQVDGDEYTGLFPVFDWYQYPGVTNPYQLKTTAGVSANAGTFVGGVSDGRYGATTLQLDKGQTKGTKSYFTFDDEMVALGADISSSATGPVYTTLNQAVARGTTSVDGAAVPHGTDRGARDGATWAYNDKTGYVMPDGGALRVSSKARTGSWIGHEPVSRNVFTLYVDHGVKPGNAGYAYIVLPGASEARTRAYARQPAVRVLRNDADVQAVTHAGLGRTMAVFTKPGTLDLGNGRTLSADRPSLVMLDGPGSNPKVTASVPDVPGATLTVTLTLTRSGKSRYAVFELGSGAELGKPVTQELTDTPDLPDRRLTAGTAVTAPALAGDGDPATSWRSDRQDFQWLRYELPRGSLLTGVRLTWGRRAATRYVVQSSLDGVTWKDHEFVTNGTGAQVNTPVAGEPARFARVLMLSGRGGYDVAEMSATSVVNLAQGRPAGADGSTGDRTPAMAVDGSMSTRWQGLNTDSTWLRVDLGARKTLRTVRLSWESAFARQYALQVSDDGTTWTDVYRTPASGSDGGPDVLPVQATGRHLRVQTLQRDSTQYGPSLWEIEAFAEERVPGPPAPSRENLALNRPVTVDSSYADAVRAALVNDGNATTRWASQREDPPITPRWVQVDLGRTRPVSQVKLLWEAATATDYTVKISADGVQWTEFARVRKPQTRLTDTIGRSPLEARYVRVEGVPATRYGLSIWELEVYSGYDLSCEPTTLETGRPGTVNAHLTPWTATGQVRVEALGLSVSGPAVVGADGRIEIPVTAGPPGSAALLLTHTGGPEYALCYVDVSGPST</sequence>
<dbReference type="InterPro" id="IPR008929">
    <property type="entry name" value="Chondroitin_lyas"/>
</dbReference>
<dbReference type="InterPro" id="IPR004103">
    <property type="entry name" value="Lyase_8_C"/>
</dbReference>
<reference evidence="6 7" key="1">
    <citation type="submission" date="2016-10" db="EMBL/GenBank/DDBJ databases">
        <authorList>
            <person name="de Groot N.N."/>
        </authorList>
    </citation>
    <scope>NUCLEOTIDE SEQUENCE [LARGE SCALE GENOMIC DNA]</scope>
    <source>
        <strain evidence="6 7">CGMCC 4.7037</strain>
    </source>
</reference>
<dbReference type="Gene3D" id="2.70.98.10">
    <property type="match status" value="1"/>
</dbReference>
<dbReference type="GO" id="GO:0005975">
    <property type="term" value="P:carbohydrate metabolic process"/>
    <property type="evidence" value="ECO:0007669"/>
    <property type="project" value="InterPro"/>
</dbReference>
<evidence type="ECO:0000259" key="5">
    <source>
        <dbReference type="PROSITE" id="PS50022"/>
    </source>
</evidence>
<dbReference type="InterPro" id="IPR008979">
    <property type="entry name" value="Galactose-bd-like_sf"/>
</dbReference>
<dbReference type="PROSITE" id="PS50022">
    <property type="entry name" value="FA58C_3"/>
    <property type="match status" value="3"/>
</dbReference>
<gene>
    <name evidence="6" type="ORF">SAMN05444920_109142</name>
</gene>
<evidence type="ECO:0000256" key="3">
    <source>
        <dbReference type="ARBA" id="ARBA00023239"/>
    </source>
</evidence>
<feature type="domain" description="F5/8 type C" evidence="5">
    <location>
        <begin position="698"/>
        <end position="793"/>
    </location>
</feature>
<keyword evidence="2 4" id="KW-0732">Signal</keyword>
<keyword evidence="7" id="KW-1185">Reference proteome</keyword>
<dbReference type="SUPFAM" id="SSF49785">
    <property type="entry name" value="Galactose-binding domain-like"/>
    <property type="match status" value="3"/>
</dbReference>
<comment type="similarity">
    <text evidence="1">Belongs to the polysaccharide lyase 8 family.</text>
</comment>
<dbReference type="OrthoDB" id="2479530at2"/>
<keyword evidence="3 6" id="KW-0456">Lyase</keyword>
<evidence type="ECO:0000256" key="4">
    <source>
        <dbReference type="SAM" id="SignalP"/>
    </source>
</evidence>
<feature type="domain" description="F5/8 type C" evidence="5">
    <location>
        <begin position="972"/>
        <end position="1112"/>
    </location>
</feature>
<dbReference type="SUPFAM" id="SSF48230">
    <property type="entry name" value="Chondroitin AC/alginate lyase"/>
    <property type="match status" value="1"/>
</dbReference>
<dbReference type="Gene3D" id="2.60.120.260">
    <property type="entry name" value="Galactose-binding domain-like"/>
    <property type="match status" value="3"/>
</dbReference>
<dbReference type="InterPro" id="IPR003159">
    <property type="entry name" value="Lyase_8_central_dom"/>
</dbReference>
<dbReference type="InterPro" id="IPR014718">
    <property type="entry name" value="GH-type_carb-bd"/>
</dbReference>
<proteinExistence type="inferred from homology"/>
<evidence type="ECO:0000256" key="2">
    <source>
        <dbReference type="ARBA" id="ARBA00022729"/>
    </source>
</evidence>
<evidence type="ECO:0000313" key="6">
    <source>
        <dbReference type="EMBL" id="SEG95730.1"/>
    </source>
</evidence>
<dbReference type="GO" id="GO:0030246">
    <property type="term" value="F:carbohydrate binding"/>
    <property type="evidence" value="ECO:0007669"/>
    <property type="project" value="InterPro"/>
</dbReference>
<accession>A0A1H6ED56</accession>
<dbReference type="Gene3D" id="1.50.10.100">
    <property type="entry name" value="Chondroitin AC/alginate lyase"/>
    <property type="match status" value="1"/>
</dbReference>
<dbReference type="SUPFAM" id="SSF74650">
    <property type="entry name" value="Galactose mutarotase-like"/>
    <property type="match status" value="1"/>
</dbReference>
<dbReference type="PANTHER" id="PTHR38481:SF1">
    <property type="entry name" value="HYALURONATE LYASE"/>
    <property type="match status" value="1"/>
</dbReference>
<dbReference type="InterPro" id="IPR000421">
    <property type="entry name" value="FA58C"/>
</dbReference>
<dbReference type="PANTHER" id="PTHR38481">
    <property type="entry name" value="HYALURONATE LYASE"/>
    <property type="match status" value="1"/>
</dbReference>
<evidence type="ECO:0000313" key="7">
    <source>
        <dbReference type="Proteomes" id="UP000236732"/>
    </source>
</evidence>
<dbReference type="InterPro" id="IPR038970">
    <property type="entry name" value="Lyase_8"/>
</dbReference>
<dbReference type="AlphaFoldDB" id="A0A1H6ED56"/>
<dbReference type="InterPro" id="IPR012970">
    <property type="entry name" value="Lyase_8_alpha_N"/>
</dbReference>
<dbReference type="Proteomes" id="UP000236732">
    <property type="component" value="Unassembled WGS sequence"/>
</dbReference>
<feature type="domain" description="F5/8 type C" evidence="5">
    <location>
        <begin position="836"/>
        <end position="969"/>
    </location>
</feature>
<dbReference type="Pfam" id="PF08124">
    <property type="entry name" value="Lyase_8_N"/>
    <property type="match status" value="1"/>
</dbReference>
<organism evidence="6 7">
    <name type="scientific">Nonomuraea solani</name>
    <dbReference type="NCBI Taxonomy" id="1144553"/>
    <lineage>
        <taxon>Bacteria</taxon>
        <taxon>Bacillati</taxon>
        <taxon>Actinomycetota</taxon>
        <taxon>Actinomycetes</taxon>
        <taxon>Streptosporangiales</taxon>
        <taxon>Streptosporangiaceae</taxon>
        <taxon>Nonomuraea</taxon>
    </lineage>
</organism>
<feature type="chain" id="PRO_5009296854" evidence="4">
    <location>
        <begin position="27"/>
        <end position="1200"/>
    </location>
</feature>
<dbReference type="InterPro" id="IPR011071">
    <property type="entry name" value="Lyase_8-like_C"/>
</dbReference>
<dbReference type="EMBL" id="FNVT01000009">
    <property type="protein sequence ID" value="SEG95730.1"/>
    <property type="molecule type" value="Genomic_DNA"/>
</dbReference>
<dbReference type="GO" id="GO:0016837">
    <property type="term" value="F:carbon-oxygen lyase activity, acting on polysaccharides"/>
    <property type="evidence" value="ECO:0007669"/>
    <property type="project" value="UniProtKB-ARBA"/>
</dbReference>
<dbReference type="SUPFAM" id="SSF49863">
    <property type="entry name" value="Hyaluronate lyase-like, C-terminal domain"/>
    <property type="match status" value="1"/>
</dbReference>
<dbReference type="GO" id="GO:0005576">
    <property type="term" value="C:extracellular region"/>
    <property type="evidence" value="ECO:0007669"/>
    <property type="project" value="InterPro"/>
</dbReference>
<dbReference type="RefSeq" id="WP_103959400.1">
    <property type="nucleotide sequence ID" value="NZ_FNVT01000009.1"/>
</dbReference>
<name>A0A1H6ED56_9ACTN</name>
<dbReference type="Gene3D" id="2.60.220.10">
    <property type="entry name" value="Polysaccharide lyase family 8-like, C-terminal"/>
    <property type="match status" value="1"/>
</dbReference>
<dbReference type="Pfam" id="PF02884">
    <property type="entry name" value="Lyase_8_C"/>
    <property type="match status" value="1"/>
</dbReference>
<protein>
    <submittedName>
        <fullName evidence="6">Chondroitin AC lyase</fullName>
    </submittedName>
</protein>
<dbReference type="Pfam" id="PF22633">
    <property type="entry name" value="F5_F8_type_C_2"/>
    <property type="match status" value="1"/>
</dbReference>
<evidence type="ECO:0000256" key="1">
    <source>
        <dbReference type="ARBA" id="ARBA00006699"/>
    </source>
</evidence>
<dbReference type="Pfam" id="PF00754">
    <property type="entry name" value="F5_F8_type_C"/>
    <property type="match status" value="2"/>
</dbReference>
<dbReference type="Pfam" id="PF02278">
    <property type="entry name" value="Lyase_8"/>
    <property type="match status" value="1"/>
</dbReference>